<keyword evidence="3" id="KW-0677">Repeat</keyword>
<name>A0A9D4KPS4_DREPO</name>
<keyword evidence="6" id="KW-1185">Reference proteome</keyword>
<dbReference type="InterPro" id="IPR032675">
    <property type="entry name" value="LRR_dom_sf"/>
</dbReference>
<dbReference type="EMBL" id="JAIWYP010000004">
    <property type="protein sequence ID" value="KAH3843444.1"/>
    <property type="molecule type" value="Genomic_DNA"/>
</dbReference>
<accession>A0A9D4KPS4</accession>
<evidence type="ECO:0000256" key="1">
    <source>
        <dbReference type="ARBA" id="ARBA00022614"/>
    </source>
</evidence>
<proteinExistence type="predicted"/>
<feature type="chain" id="PRO_5039279511" evidence="4">
    <location>
        <begin position="21"/>
        <end position="533"/>
    </location>
</feature>
<reference evidence="5" key="1">
    <citation type="journal article" date="2019" name="bioRxiv">
        <title>The Genome of the Zebra Mussel, Dreissena polymorpha: A Resource for Invasive Species Research.</title>
        <authorList>
            <person name="McCartney M.A."/>
            <person name="Auch B."/>
            <person name="Kono T."/>
            <person name="Mallez S."/>
            <person name="Zhang Y."/>
            <person name="Obille A."/>
            <person name="Becker A."/>
            <person name="Abrahante J.E."/>
            <person name="Garbe J."/>
            <person name="Badalamenti J.P."/>
            <person name="Herman A."/>
            <person name="Mangelson H."/>
            <person name="Liachko I."/>
            <person name="Sullivan S."/>
            <person name="Sone E.D."/>
            <person name="Koren S."/>
            <person name="Silverstein K.A.T."/>
            <person name="Beckman K.B."/>
            <person name="Gohl D.M."/>
        </authorList>
    </citation>
    <scope>NUCLEOTIDE SEQUENCE</scope>
    <source>
        <strain evidence="5">Duluth1</strain>
        <tissue evidence="5">Whole animal</tissue>
    </source>
</reference>
<dbReference type="Pfam" id="PF13306">
    <property type="entry name" value="LRR_5"/>
    <property type="match status" value="1"/>
</dbReference>
<dbReference type="PROSITE" id="PS51450">
    <property type="entry name" value="LRR"/>
    <property type="match status" value="1"/>
</dbReference>
<evidence type="ECO:0000313" key="5">
    <source>
        <dbReference type="EMBL" id="KAH3843444.1"/>
    </source>
</evidence>
<evidence type="ECO:0000256" key="3">
    <source>
        <dbReference type="ARBA" id="ARBA00022737"/>
    </source>
</evidence>
<dbReference type="AlphaFoldDB" id="A0A9D4KPS4"/>
<evidence type="ECO:0000256" key="4">
    <source>
        <dbReference type="SAM" id="SignalP"/>
    </source>
</evidence>
<dbReference type="Proteomes" id="UP000828390">
    <property type="component" value="Unassembled WGS sequence"/>
</dbReference>
<dbReference type="InterPro" id="IPR026906">
    <property type="entry name" value="LRR_5"/>
</dbReference>
<dbReference type="Gene3D" id="3.80.10.10">
    <property type="entry name" value="Ribonuclease Inhibitor"/>
    <property type="match status" value="2"/>
</dbReference>
<sequence>MVAWDLLRMLISVTVVTTHAQFQCPDMAPHCTCSERVAWWSLQLDYVKLKTVNCSHNKLAEIPDLSPLSEVSFDVLLLNNNNIKHLKRSNFANISVTEIVLRKNPLKQIDTDVFQDLADDLQSLDMDSDRIKIDSGLPFLRGLHNLKVLDLGYNQLKNKFKSFPPGIFSGLNLKSLRTLTLQALQMSRLDPGTFQGIENLEQLDLSFNFLFEFPKEVLTLKNLKDLKLFTNDMGQLLNNTCKGLTKLRQLLIGVNEIEFIDNAAFRDLDNSIVELNLYHNPLYKVPTEAIRNLTKLQSLSLVKTYLNEIENGSFVGEYKLKELHLDLNPDLTFDNEGMFYGIEDSLEVLYLRSLNLTQLPLDVLTRLEKLRYLDASNNAFNNIDKHFFKGLHLSNIQLTWNKIKHVDHMAFQDFHKGVILNLHHNMLSDIDFILEVEACTFDEVLVTGNSIKCDCPLEEALNSGRVAWQVVGECYVDETDNRYDFKDPSLMKYLHTKCPKTSPKTSCFEAAPVSASEHLKLMHFLYLLWCALI</sequence>
<dbReference type="PANTHER" id="PTHR24373">
    <property type="entry name" value="SLIT RELATED LEUCINE-RICH REPEAT NEURONAL PROTEIN"/>
    <property type="match status" value="1"/>
</dbReference>
<dbReference type="InterPro" id="IPR003591">
    <property type="entry name" value="Leu-rich_rpt_typical-subtyp"/>
</dbReference>
<keyword evidence="1" id="KW-0433">Leucine-rich repeat</keyword>
<reference evidence="5" key="2">
    <citation type="submission" date="2020-11" db="EMBL/GenBank/DDBJ databases">
        <authorList>
            <person name="McCartney M.A."/>
            <person name="Auch B."/>
            <person name="Kono T."/>
            <person name="Mallez S."/>
            <person name="Becker A."/>
            <person name="Gohl D.M."/>
            <person name="Silverstein K.A.T."/>
            <person name="Koren S."/>
            <person name="Bechman K.B."/>
            <person name="Herman A."/>
            <person name="Abrahante J.E."/>
            <person name="Garbe J."/>
        </authorList>
    </citation>
    <scope>NUCLEOTIDE SEQUENCE</scope>
    <source>
        <strain evidence="5">Duluth1</strain>
        <tissue evidence="5">Whole animal</tissue>
    </source>
</reference>
<dbReference type="InterPro" id="IPR050328">
    <property type="entry name" value="Dev_Immune_Receptor"/>
</dbReference>
<feature type="signal peptide" evidence="4">
    <location>
        <begin position="1"/>
        <end position="20"/>
    </location>
</feature>
<evidence type="ECO:0000256" key="2">
    <source>
        <dbReference type="ARBA" id="ARBA00022729"/>
    </source>
</evidence>
<dbReference type="GO" id="GO:0031012">
    <property type="term" value="C:extracellular matrix"/>
    <property type="evidence" value="ECO:0007669"/>
    <property type="project" value="TreeGrafter"/>
</dbReference>
<dbReference type="OrthoDB" id="2013775at2759"/>
<gene>
    <name evidence="5" type="ORF">DPMN_116962</name>
</gene>
<evidence type="ECO:0000313" key="6">
    <source>
        <dbReference type="Proteomes" id="UP000828390"/>
    </source>
</evidence>
<protein>
    <submittedName>
        <fullName evidence="5">Uncharacterized protein</fullName>
    </submittedName>
</protein>
<organism evidence="5 6">
    <name type="scientific">Dreissena polymorpha</name>
    <name type="common">Zebra mussel</name>
    <name type="synonym">Mytilus polymorpha</name>
    <dbReference type="NCBI Taxonomy" id="45954"/>
    <lineage>
        <taxon>Eukaryota</taxon>
        <taxon>Metazoa</taxon>
        <taxon>Spiralia</taxon>
        <taxon>Lophotrochozoa</taxon>
        <taxon>Mollusca</taxon>
        <taxon>Bivalvia</taxon>
        <taxon>Autobranchia</taxon>
        <taxon>Heteroconchia</taxon>
        <taxon>Euheterodonta</taxon>
        <taxon>Imparidentia</taxon>
        <taxon>Neoheterodontei</taxon>
        <taxon>Myida</taxon>
        <taxon>Dreissenoidea</taxon>
        <taxon>Dreissenidae</taxon>
        <taxon>Dreissena</taxon>
    </lineage>
</organism>
<dbReference type="Pfam" id="PF13855">
    <property type="entry name" value="LRR_8"/>
    <property type="match status" value="3"/>
</dbReference>
<keyword evidence="2 4" id="KW-0732">Signal</keyword>
<dbReference type="GO" id="GO:0005615">
    <property type="term" value="C:extracellular space"/>
    <property type="evidence" value="ECO:0007669"/>
    <property type="project" value="TreeGrafter"/>
</dbReference>
<dbReference type="InterPro" id="IPR001611">
    <property type="entry name" value="Leu-rich_rpt"/>
</dbReference>
<dbReference type="SUPFAM" id="SSF52058">
    <property type="entry name" value="L domain-like"/>
    <property type="match status" value="1"/>
</dbReference>
<dbReference type="PANTHER" id="PTHR24373:SF378">
    <property type="entry name" value="FI03225P-RELATED"/>
    <property type="match status" value="1"/>
</dbReference>
<dbReference type="SMART" id="SM00369">
    <property type="entry name" value="LRR_TYP"/>
    <property type="match status" value="6"/>
</dbReference>
<comment type="caution">
    <text evidence="5">The sequence shown here is derived from an EMBL/GenBank/DDBJ whole genome shotgun (WGS) entry which is preliminary data.</text>
</comment>